<evidence type="ECO:0000256" key="1">
    <source>
        <dbReference type="ARBA" id="ARBA00004418"/>
    </source>
</evidence>
<comment type="subcellular location">
    <subcellularLocation>
        <location evidence="1 5">Periplasm</location>
    </subcellularLocation>
</comment>
<proteinExistence type="inferred from homology"/>
<name>A0A936YPC6_9HYPH</name>
<dbReference type="PANTHER" id="PTHR30222">
    <property type="entry name" value="SPERMIDINE/PUTRESCINE-BINDING PERIPLASMIC PROTEIN"/>
    <property type="match status" value="1"/>
</dbReference>
<keyword evidence="2 5" id="KW-0813">Transport</keyword>
<dbReference type="InterPro" id="IPR001188">
    <property type="entry name" value="Sperm_putr-bd"/>
</dbReference>
<dbReference type="InterPro" id="IPR006059">
    <property type="entry name" value="SBP"/>
</dbReference>
<reference evidence="8" key="1">
    <citation type="submission" date="2021-01" db="EMBL/GenBank/DDBJ databases">
        <title>Rhizobium sp. strain KVB221 16S ribosomal RNA gene Genome sequencing and assembly.</title>
        <authorList>
            <person name="Kang M."/>
        </authorList>
    </citation>
    <scope>NUCLEOTIDE SEQUENCE</scope>
    <source>
        <strain evidence="8">KVB221</strain>
    </source>
</reference>
<comment type="caution">
    <text evidence="8">The sequence shown here is derived from an EMBL/GenBank/DDBJ whole genome shotgun (WGS) entry which is preliminary data.</text>
</comment>
<dbReference type="PANTHER" id="PTHR30222:SF12">
    <property type="entry name" value="NORSPERMIDINE SENSOR"/>
    <property type="match status" value="1"/>
</dbReference>
<evidence type="ECO:0000256" key="2">
    <source>
        <dbReference type="ARBA" id="ARBA00022448"/>
    </source>
</evidence>
<keyword evidence="9" id="KW-1185">Reference proteome</keyword>
<sequence>MKTKTVFAATISLIAMASAANAEGVLNIFAWAESISPELIEKYEKQTGTKVNFDSFTSNEDALTKLQTGSSAYDLVTPSQHFVKIMIEAGLLENFKASELPAFKQVQEKWTRQWWDPNNDYSIPAAYGTTSFVVNRNVYTGPVDSWKVFFEPTDLKGNIADSNSPDEVISQASIYIGVPLCTEDMVEMKKVRDLLIAQKPDVKIYTTDDIGNRISGGEVGAHSWWDGDTLKARLNEKAPIEYAFPKEGVIGWMDSFVIPKGSANIENAKAFINFMSEPENATIQYNYYSHSSPFELDASKVKYNKENAPELFPTVPVVFQPACSPAAQELVLRVWQDVMK</sequence>
<evidence type="ECO:0000256" key="7">
    <source>
        <dbReference type="SAM" id="SignalP"/>
    </source>
</evidence>
<evidence type="ECO:0000256" key="5">
    <source>
        <dbReference type="PIRNR" id="PIRNR019574"/>
    </source>
</evidence>
<dbReference type="Proteomes" id="UP000633219">
    <property type="component" value="Unassembled WGS sequence"/>
</dbReference>
<dbReference type="EMBL" id="JAEQNC010000012">
    <property type="protein sequence ID" value="MBL0374324.1"/>
    <property type="molecule type" value="Genomic_DNA"/>
</dbReference>
<accession>A0A936YPC6</accession>
<dbReference type="AlphaFoldDB" id="A0A936YPC6"/>
<keyword evidence="3 7" id="KW-0732">Signal</keyword>
<evidence type="ECO:0000313" key="9">
    <source>
        <dbReference type="Proteomes" id="UP000633219"/>
    </source>
</evidence>
<dbReference type="GO" id="GO:0042597">
    <property type="term" value="C:periplasmic space"/>
    <property type="evidence" value="ECO:0007669"/>
    <property type="project" value="UniProtKB-SubCell"/>
</dbReference>
<feature type="chain" id="PRO_5037872639" description="Putrescine-binding periplasmic protein" evidence="7">
    <location>
        <begin position="23"/>
        <end position="340"/>
    </location>
</feature>
<keyword evidence="4 5" id="KW-0574">Periplasm</keyword>
<dbReference type="Gene3D" id="3.40.190.10">
    <property type="entry name" value="Periplasmic binding protein-like II"/>
    <property type="match status" value="2"/>
</dbReference>
<dbReference type="PRINTS" id="PR00909">
    <property type="entry name" value="SPERMDNBNDNG"/>
</dbReference>
<dbReference type="GO" id="GO:0019808">
    <property type="term" value="F:polyamine binding"/>
    <property type="evidence" value="ECO:0007669"/>
    <property type="project" value="InterPro"/>
</dbReference>
<dbReference type="PIRSF" id="PIRSF019574">
    <property type="entry name" value="Periplasmic_polyamine_BP"/>
    <property type="match status" value="1"/>
</dbReference>
<comment type="similarity">
    <text evidence="5">Belongs to the bacterial solute-binding protein PotD/PotF family.</text>
</comment>
<dbReference type="SUPFAM" id="SSF53850">
    <property type="entry name" value="Periplasmic binding protein-like II"/>
    <property type="match status" value="1"/>
</dbReference>
<evidence type="ECO:0000256" key="4">
    <source>
        <dbReference type="ARBA" id="ARBA00022764"/>
    </source>
</evidence>
<dbReference type="RefSeq" id="WP_201662482.1">
    <property type="nucleotide sequence ID" value="NZ_JAEQNC010000012.1"/>
</dbReference>
<dbReference type="GO" id="GO:0015846">
    <property type="term" value="P:polyamine transport"/>
    <property type="evidence" value="ECO:0007669"/>
    <property type="project" value="InterPro"/>
</dbReference>
<evidence type="ECO:0000256" key="6">
    <source>
        <dbReference type="PIRSR" id="PIRSR019574-1"/>
    </source>
</evidence>
<comment type="function">
    <text evidence="5">Required for the activity of the bacterial periplasmic transport system of putrescine.</text>
</comment>
<evidence type="ECO:0000256" key="3">
    <source>
        <dbReference type="ARBA" id="ARBA00022729"/>
    </source>
</evidence>
<feature type="signal peptide" evidence="7">
    <location>
        <begin position="1"/>
        <end position="22"/>
    </location>
</feature>
<protein>
    <recommendedName>
        <fullName evidence="5">Putrescine-binding periplasmic protein</fullName>
    </recommendedName>
</protein>
<feature type="binding site" evidence="6">
    <location>
        <position position="33"/>
    </location>
    <ligand>
        <name>spermidine</name>
        <dbReference type="ChEBI" id="CHEBI:57834"/>
    </ligand>
</feature>
<organism evidence="8 9">
    <name type="scientific">Rhizobium setariae</name>
    <dbReference type="NCBI Taxonomy" id="2801340"/>
    <lineage>
        <taxon>Bacteria</taxon>
        <taxon>Pseudomonadati</taxon>
        <taxon>Pseudomonadota</taxon>
        <taxon>Alphaproteobacteria</taxon>
        <taxon>Hyphomicrobiales</taxon>
        <taxon>Rhizobiaceae</taxon>
        <taxon>Rhizobium/Agrobacterium group</taxon>
        <taxon>Rhizobium</taxon>
    </lineage>
</organism>
<gene>
    <name evidence="8" type="ORF">JJB09_20090</name>
</gene>
<evidence type="ECO:0000313" key="8">
    <source>
        <dbReference type="EMBL" id="MBL0374324.1"/>
    </source>
</evidence>
<dbReference type="Pfam" id="PF13416">
    <property type="entry name" value="SBP_bac_8"/>
    <property type="match status" value="1"/>
</dbReference>